<dbReference type="EMBL" id="CP000768">
    <property type="protein sequence ID" value="ABS44724.1"/>
    <property type="molecule type" value="Genomic_DNA"/>
</dbReference>
<dbReference type="KEGG" id="cjd:JJD26997_0869"/>
<name>A7H3B1_CAMJD</name>
<keyword evidence="1" id="KW-0472">Membrane</keyword>
<gene>
    <name evidence="2" type="ordered locus">JJD26997_0869</name>
</gene>
<keyword evidence="1" id="KW-0812">Transmembrane</keyword>
<keyword evidence="1" id="KW-1133">Transmembrane helix</keyword>
<sequence>MQGNTVRNYYVSEGVKALFSIYFKDQTEENFIKALNEFNKENQINSQEIKDEALRQIKEELSKLATIDLLNARIDTVDAKIDRTEASLNAKIDKVEASLNAKIDSFKTEVKTYAIIIIALMFILQPTIFDLIKSIFK</sequence>
<protein>
    <submittedName>
        <fullName evidence="2">BdrR</fullName>
    </submittedName>
</protein>
<evidence type="ECO:0000256" key="1">
    <source>
        <dbReference type="SAM" id="Phobius"/>
    </source>
</evidence>
<dbReference type="AlphaFoldDB" id="A7H3B1"/>
<evidence type="ECO:0000313" key="3">
    <source>
        <dbReference type="Proteomes" id="UP000002302"/>
    </source>
</evidence>
<dbReference type="HOGENOM" id="CLU_154411_0_0_7"/>
<feature type="transmembrane region" description="Helical" evidence="1">
    <location>
        <begin position="113"/>
        <end position="132"/>
    </location>
</feature>
<evidence type="ECO:0000313" key="2">
    <source>
        <dbReference type="EMBL" id="ABS44724.1"/>
    </source>
</evidence>
<dbReference type="Proteomes" id="UP000002302">
    <property type="component" value="Chromosome"/>
</dbReference>
<proteinExistence type="predicted"/>
<organism evidence="2 3">
    <name type="scientific">Campylobacter jejuni subsp. doylei (strain ATCC BAA-1458 / RM4099 / 269.97)</name>
    <dbReference type="NCBI Taxonomy" id="360109"/>
    <lineage>
        <taxon>Bacteria</taxon>
        <taxon>Pseudomonadati</taxon>
        <taxon>Campylobacterota</taxon>
        <taxon>Epsilonproteobacteria</taxon>
        <taxon>Campylobacterales</taxon>
        <taxon>Campylobacteraceae</taxon>
        <taxon>Campylobacter</taxon>
    </lineage>
</organism>
<accession>A7H3B1</accession>
<reference evidence="3" key="1">
    <citation type="submission" date="2007-07" db="EMBL/GenBank/DDBJ databases">
        <title>Complete genome sequence of Campylobacter jejuni subsp doylei 269.97 isolated from human blood.</title>
        <authorList>
            <person name="Fouts D.E."/>
            <person name="Mongodin E.F."/>
            <person name="Puiu D."/>
            <person name="Sebastian Y."/>
            <person name="Miller W.G."/>
            <person name="Mandrell R.E."/>
            <person name="Lastovica A.J."/>
            <person name="Nelson K.E."/>
        </authorList>
    </citation>
    <scope>NUCLEOTIDE SEQUENCE [LARGE SCALE GENOMIC DNA]</scope>
    <source>
        <strain evidence="3">ATCC BAA-1458 / RM4099 / 269.97</strain>
    </source>
</reference>